<feature type="binding site" evidence="3">
    <location>
        <begin position="24"/>
        <end position="31"/>
    </location>
    <ligand>
        <name>GTP</name>
        <dbReference type="ChEBI" id="CHEBI:37565"/>
    </ligand>
</feature>
<name>F4NXB0_BATDJ</name>
<dbReference type="InterPro" id="IPR005225">
    <property type="entry name" value="Small_GTP-bd"/>
</dbReference>
<dbReference type="GO" id="GO:0046872">
    <property type="term" value="F:metal ion binding"/>
    <property type="evidence" value="ECO:0007669"/>
    <property type="project" value="UniProtKB-KW"/>
</dbReference>
<keyword evidence="4" id="KW-0460">Magnesium</keyword>
<dbReference type="InParanoid" id="F4NXB0"/>
<dbReference type="PANTHER" id="PTHR45909">
    <property type="entry name" value="ADP-RIBOSYLATION FACTOR-RELATED PROTEIN 1"/>
    <property type="match status" value="1"/>
</dbReference>
<evidence type="ECO:0000256" key="4">
    <source>
        <dbReference type="PIRSR" id="PIRSR606689-2"/>
    </source>
</evidence>
<feature type="binding site" evidence="3">
    <location>
        <begin position="133"/>
        <end position="136"/>
    </location>
    <ligand>
        <name>GTP</name>
        <dbReference type="ChEBI" id="CHEBI:37565"/>
    </ligand>
</feature>
<keyword evidence="2 3" id="KW-0342">GTP-binding</keyword>
<dbReference type="FunFam" id="3.40.50.300:FF:001317">
    <property type="entry name" value="Putative ADP-ribosylation factor"/>
    <property type="match status" value="1"/>
</dbReference>
<dbReference type="InterPro" id="IPR027417">
    <property type="entry name" value="P-loop_NTPase"/>
</dbReference>
<dbReference type="OrthoDB" id="414781at2759"/>
<dbReference type="GO" id="GO:0043001">
    <property type="term" value="P:Golgi to plasma membrane protein transport"/>
    <property type="evidence" value="ECO:0000318"/>
    <property type="project" value="GO_Central"/>
</dbReference>
<evidence type="ECO:0000256" key="3">
    <source>
        <dbReference type="PIRSR" id="PIRSR606689-1"/>
    </source>
</evidence>
<dbReference type="STRING" id="684364.F4NXB0"/>
<feature type="binding site" evidence="3">
    <location>
        <position position="77"/>
    </location>
    <ligand>
        <name>GTP</name>
        <dbReference type="ChEBI" id="CHEBI:37565"/>
    </ligand>
</feature>
<dbReference type="GO" id="GO:0003924">
    <property type="term" value="F:GTPase activity"/>
    <property type="evidence" value="ECO:0000318"/>
    <property type="project" value="GO_Central"/>
</dbReference>
<dbReference type="GO" id="GO:0005794">
    <property type="term" value="C:Golgi apparatus"/>
    <property type="evidence" value="ECO:0000318"/>
    <property type="project" value="GO_Central"/>
</dbReference>
<dbReference type="PROSITE" id="PS51417">
    <property type="entry name" value="ARF"/>
    <property type="match status" value="1"/>
</dbReference>
<dbReference type="NCBIfam" id="TIGR00231">
    <property type="entry name" value="small_GTP"/>
    <property type="match status" value="1"/>
</dbReference>
<dbReference type="PANTHER" id="PTHR45909:SF1">
    <property type="entry name" value="ADP-RIBOSYLATION FACTOR-RELATED PROTEIN 1"/>
    <property type="match status" value="1"/>
</dbReference>
<protein>
    <recommendedName>
        <fullName evidence="7">ADP-ribosylation factor-like protein 3</fullName>
    </recommendedName>
</protein>
<organism evidence="5 6">
    <name type="scientific">Batrachochytrium dendrobatidis (strain JAM81 / FGSC 10211)</name>
    <name type="common">Frog chytrid fungus</name>
    <dbReference type="NCBI Taxonomy" id="684364"/>
    <lineage>
        <taxon>Eukaryota</taxon>
        <taxon>Fungi</taxon>
        <taxon>Fungi incertae sedis</taxon>
        <taxon>Chytridiomycota</taxon>
        <taxon>Chytridiomycota incertae sedis</taxon>
        <taxon>Chytridiomycetes</taxon>
        <taxon>Rhizophydiales</taxon>
        <taxon>Rhizophydiales incertae sedis</taxon>
        <taxon>Batrachochytrium</taxon>
    </lineage>
</organism>
<dbReference type="SMART" id="SM00178">
    <property type="entry name" value="SAR"/>
    <property type="match status" value="1"/>
</dbReference>
<dbReference type="SMART" id="SM00177">
    <property type="entry name" value="ARF"/>
    <property type="match status" value="1"/>
</dbReference>
<dbReference type="EMBL" id="GL882880">
    <property type="protein sequence ID" value="EGF82644.1"/>
    <property type="molecule type" value="Genomic_DNA"/>
</dbReference>
<dbReference type="InterPro" id="IPR006689">
    <property type="entry name" value="Small_GTPase_ARF/SAR"/>
</dbReference>
<evidence type="ECO:0000313" key="6">
    <source>
        <dbReference type="Proteomes" id="UP000007241"/>
    </source>
</evidence>
<dbReference type="PROSITE" id="PS51419">
    <property type="entry name" value="RAB"/>
    <property type="match status" value="1"/>
</dbReference>
<dbReference type="PRINTS" id="PR00449">
    <property type="entry name" value="RASTRNSFRMNG"/>
</dbReference>
<dbReference type="GO" id="GO:0006886">
    <property type="term" value="P:intracellular protein transport"/>
    <property type="evidence" value="ECO:0000318"/>
    <property type="project" value="GO_Central"/>
</dbReference>
<evidence type="ECO:0008006" key="7">
    <source>
        <dbReference type="Google" id="ProtNLM"/>
    </source>
</evidence>
<dbReference type="SUPFAM" id="SSF52540">
    <property type="entry name" value="P-loop containing nucleoside triphosphate hydrolases"/>
    <property type="match status" value="1"/>
</dbReference>
<dbReference type="SMART" id="SM00175">
    <property type="entry name" value="RAB"/>
    <property type="match status" value="1"/>
</dbReference>
<keyword evidence="6" id="KW-1185">Reference proteome</keyword>
<evidence type="ECO:0000256" key="2">
    <source>
        <dbReference type="ARBA" id="ARBA00023134"/>
    </source>
</evidence>
<dbReference type="Proteomes" id="UP000007241">
    <property type="component" value="Unassembled WGS sequence"/>
</dbReference>
<feature type="binding site" evidence="4">
    <location>
        <position position="31"/>
    </location>
    <ligand>
        <name>Mg(2+)</name>
        <dbReference type="ChEBI" id="CHEBI:18420"/>
    </ligand>
</feature>
<dbReference type="GeneID" id="18242339"/>
<feature type="binding site" evidence="4">
    <location>
        <position position="55"/>
    </location>
    <ligand>
        <name>Mg(2+)</name>
        <dbReference type="ChEBI" id="CHEBI:18420"/>
    </ligand>
</feature>
<reference evidence="5 6" key="1">
    <citation type="submission" date="2009-12" db="EMBL/GenBank/DDBJ databases">
        <title>The draft genome of Batrachochytrium dendrobatidis.</title>
        <authorList>
            <consortium name="US DOE Joint Genome Institute (JGI-PGF)"/>
            <person name="Kuo A."/>
            <person name="Salamov A."/>
            <person name="Schmutz J."/>
            <person name="Lucas S."/>
            <person name="Pitluck S."/>
            <person name="Rosenblum E."/>
            <person name="Stajich J."/>
            <person name="Eisen M."/>
            <person name="Grigoriev I.V."/>
        </authorList>
    </citation>
    <scope>NUCLEOTIDE SEQUENCE [LARGE SCALE GENOMIC DNA]</scope>
    <source>
        <strain evidence="6">JAM81 / FGSC 10211</strain>
    </source>
</reference>
<dbReference type="HOGENOM" id="CLU_040729_7_2_1"/>
<gene>
    <name evidence="5" type="ORF">BATDEDRAFT_86124</name>
</gene>
<evidence type="ECO:0000256" key="1">
    <source>
        <dbReference type="ARBA" id="ARBA00022741"/>
    </source>
</evidence>
<dbReference type="RefSeq" id="XP_006676999.1">
    <property type="nucleotide sequence ID" value="XM_006676936.1"/>
</dbReference>
<dbReference type="CDD" id="cd04160">
    <property type="entry name" value="Arfrp1"/>
    <property type="match status" value="1"/>
</dbReference>
<dbReference type="AlphaFoldDB" id="F4NXB0"/>
<dbReference type="GO" id="GO:0034067">
    <property type="term" value="P:protein localization to Golgi apparatus"/>
    <property type="evidence" value="ECO:0000318"/>
    <property type="project" value="GO_Central"/>
</dbReference>
<accession>F4NXB0</accession>
<proteinExistence type="predicted"/>
<dbReference type="Gene3D" id="3.40.50.300">
    <property type="entry name" value="P-loop containing nucleotide triphosphate hydrolases"/>
    <property type="match status" value="1"/>
</dbReference>
<keyword evidence="4" id="KW-0479">Metal-binding</keyword>
<dbReference type="InterPro" id="IPR024156">
    <property type="entry name" value="Small_GTPase_ARF"/>
</dbReference>
<evidence type="ECO:0000313" key="5">
    <source>
        <dbReference type="EMBL" id="EGF82644.1"/>
    </source>
</evidence>
<sequence length="199" mass="22521">MYTLVSGLYKKYTQRQEFFVIILGLDNAGKTTLLERIKSIYNGVPGLSSENIGPTVGLNIGKVDVKNVRLNFWDLGGQRELRSIWEKYYSECHAIVFVVDSTDRVRIEEVQATLDKVIHNETIEGVPVIMLANKQDAPDALKLHDIQHIFNQIAVALEARESKVMAVSALQGNGVQEAVDWLYSRLLLNQKHRPPIYNN</sequence>
<keyword evidence="1 3" id="KW-0547">Nucleotide-binding</keyword>
<dbReference type="GO" id="GO:0005525">
    <property type="term" value="F:GTP binding"/>
    <property type="evidence" value="ECO:0000318"/>
    <property type="project" value="GO_Central"/>
</dbReference>
<dbReference type="OMA" id="HGFYKYM"/>
<dbReference type="Pfam" id="PF00025">
    <property type="entry name" value="Arf"/>
    <property type="match status" value="1"/>
</dbReference>